<dbReference type="Proteomes" id="UP000288279">
    <property type="component" value="Unassembled WGS sequence"/>
</dbReference>
<name>A0A432ZMN6_9GAMM</name>
<gene>
    <name evidence="1" type="ORF">CWI83_01090</name>
</gene>
<dbReference type="EMBL" id="PIQG01000001">
    <property type="protein sequence ID" value="RUO79136.1"/>
    <property type="molecule type" value="Genomic_DNA"/>
</dbReference>
<dbReference type="RefSeq" id="WP_126824529.1">
    <property type="nucleotide sequence ID" value="NZ_PIQG01000001.1"/>
</dbReference>
<comment type="caution">
    <text evidence="1">The sequence shown here is derived from an EMBL/GenBank/DDBJ whole genome shotgun (WGS) entry which is preliminary data.</text>
</comment>
<keyword evidence="2" id="KW-1185">Reference proteome</keyword>
<dbReference type="AlphaFoldDB" id="A0A432ZMN6"/>
<dbReference type="OrthoDB" id="6241286at2"/>
<sequence length="126" mass="14415">MSNKSPDDLFEKALKKRLHGLAESYHSELEWQQVQPQQAKRTSWRWGMGIAAAAVLTVAITQLNFNSPATPVNQNTPMLLVENYRLDAIEQKIQMAYLRGVSEAELQQLWQQRELLLAQQPNGRTL</sequence>
<organism evidence="1 2">
    <name type="scientific">Pseudidiomarina taiwanensis</name>
    <dbReference type="NCBI Taxonomy" id="337250"/>
    <lineage>
        <taxon>Bacteria</taxon>
        <taxon>Pseudomonadati</taxon>
        <taxon>Pseudomonadota</taxon>
        <taxon>Gammaproteobacteria</taxon>
        <taxon>Alteromonadales</taxon>
        <taxon>Idiomarinaceae</taxon>
        <taxon>Pseudidiomarina</taxon>
    </lineage>
</organism>
<accession>A0A432ZMN6</accession>
<evidence type="ECO:0000313" key="1">
    <source>
        <dbReference type="EMBL" id="RUO79136.1"/>
    </source>
</evidence>
<proteinExistence type="predicted"/>
<protein>
    <submittedName>
        <fullName evidence="1">Uncharacterized protein</fullName>
    </submittedName>
</protein>
<evidence type="ECO:0000313" key="2">
    <source>
        <dbReference type="Proteomes" id="UP000288279"/>
    </source>
</evidence>
<reference evidence="1 2" key="1">
    <citation type="journal article" date="2011" name="Front. Microbiol.">
        <title>Genomic signatures of strain selection and enhancement in Bacillus atrophaeus var. globigii, a historical biowarfare simulant.</title>
        <authorList>
            <person name="Gibbons H.S."/>
            <person name="Broomall S.M."/>
            <person name="McNew L.A."/>
            <person name="Daligault H."/>
            <person name="Chapman C."/>
            <person name="Bruce D."/>
            <person name="Karavis M."/>
            <person name="Krepps M."/>
            <person name="McGregor P.A."/>
            <person name="Hong C."/>
            <person name="Park K.H."/>
            <person name="Akmal A."/>
            <person name="Feldman A."/>
            <person name="Lin J.S."/>
            <person name="Chang W.E."/>
            <person name="Higgs B.W."/>
            <person name="Demirev P."/>
            <person name="Lindquist J."/>
            <person name="Liem A."/>
            <person name="Fochler E."/>
            <person name="Read T.D."/>
            <person name="Tapia R."/>
            <person name="Johnson S."/>
            <person name="Bishop-Lilly K.A."/>
            <person name="Detter C."/>
            <person name="Han C."/>
            <person name="Sozhamannan S."/>
            <person name="Rosenzweig C.N."/>
            <person name="Skowronski E.W."/>
        </authorList>
    </citation>
    <scope>NUCLEOTIDE SEQUENCE [LARGE SCALE GENOMIC DNA]</scope>
    <source>
        <strain evidence="1 2">PIT1</strain>
    </source>
</reference>